<dbReference type="Pfam" id="PF11131">
    <property type="entry name" value="PhrC_PhrF"/>
    <property type="match status" value="1"/>
</dbReference>
<dbReference type="RefSeq" id="WP_017418707.1">
    <property type="nucleotide sequence ID" value="NZ_AP024603.1"/>
</dbReference>
<reference evidence="2" key="1">
    <citation type="submission" date="2020-10" db="EMBL/GenBank/DDBJ databases">
        <title>Complete genome sequence of Bacillus velezensis NST6.</title>
        <authorList>
            <person name="Choi J."/>
        </authorList>
    </citation>
    <scope>NUCLEOTIDE SEQUENCE [LARGE SCALE GENOMIC DNA]</scope>
    <source>
        <strain evidence="2">NST6</strain>
    </source>
</reference>
<protein>
    <submittedName>
        <fullName evidence="1">Uncharacterized protein</fullName>
    </submittedName>
</protein>
<dbReference type="AlphaFoldDB" id="A0A411ABD9"/>
<evidence type="ECO:0000313" key="2">
    <source>
        <dbReference type="Proteomes" id="UP000587477"/>
    </source>
</evidence>
<gene>
    <name evidence="1" type="ORF">BACVE_002062</name>
</gene>
<sequence length="39" mass="4405">MKLKYKLLIVCFAVSTILVSAGIMNSLTPHYYVSERAMI</sequence>
<name>A0A411ABD9_BACVE</name>
<dbReference type="EMBL" id="CP063687">
    <property type="protein sequence ID" value="QOY27051.1"/>
    <property type="molecule type" value="Genomic_DNA"/>
</dbReference>
<organism evidence="1 2">
    <name type="scientific">Bacillus velezensis</name>
    <dbReference type="NCBI Taxonomy" id="492670"/>
    <lineage>
        <taxon>Bacteria</taxon>
        <taxon>Bacillati</taxon>
        <taxon>Bacillota</taxon>
        <taxon>Bacilli</taxon>
        <taxon>Bacillales</taxon>
        <taxon>Bacillaceae</taxon>
        <taxon>Bacillus</taxon>
        <taxon>Bacillus amyloliquefaciens group</taxon>
    </lineage>
</organism>
<dbReference type="Proteomes" id="UP000587477">
    <property type="component" value="Chromosome"/>
</dbReference>
<dbReference type="InterPro" id="IPR025899">
    <property type="entry name" value="PhrC_PhrF"/>
</dbReference>
<proteinExistence type="predicted"/>
<accession>A0A411ABD9</accession>
<evidence type="ECO:0000313" key="1">
    <source>
        <dbReference type="EMBL" id="QOY27051.1"/>
    </source>
</evidence>